<keyword evidence="3" id="KW-0274">FAD</keyword>
<evidence type="ECO:0000256" key="5">
    <source>
        <dbReference type="ARBA" id="ARBA00023002"/>
    </source>
</evidence>
<gene>
    <name evidence="12" type="ORF">yc1106_01922</name>
</gene>
<accession>A0A9Q9DP17</accession>
<proteinExistence type="predicted"/>
<dbReference type="SMART" id="SM00906">
    <property type="entry name" value="Fungal_trans"/>
    <property type="match status" value="1"/>
</dbReference>
<protein>
    <recommendedName>
        <fullName evidence="11">Xylanolytic transcriptional activator regulatory domain-containing protein</fullName>
    </recommendedName>
</protein>
<dbReference type="GO" id="GO:0005634">
    <property type="term" value="C:nucleus"/>
    <property type="evidence" value="ECO:0007669"/>
    <property type="project" value="TreeGrafter"/>
</dbReference>
<dbReference type="PANTHER" id="PTHR31944:SF131">
    <property type="entry name" value="HEME-RESPONSIVE ZINC FINGER TRANSCRIPTION FACTOR HAP1"/>
    <property type="match status" value="1"/>
</dbReference>
<evidence type="ECO:0000256" key="2">
    <source>
        <dbReference type="ARBA" id="ARBA00022723"/>
    </source>
</evidence>
<evidence type="ECO:0000256" key="7">
    <source>
        <dbReference type="ARBA" id="ARBA00023125"/>
    </source>
</evidence>
<evidence type="ECO:0000313" key="13">
    <source>
        <dbReference type="Proteomes" id="UP001056012"/>
    </source>
</evidence>
<keyword evidence="5" id="KW-0560">Oxidoreductase</keyword>
<organism evidence="12 13">
    <name type="scientific">Curvularia clavata</name>
    <dbReference type="NCBI Taxonomy" id="95742"/>
    <lineage>
        <taxon>Eukaryota</taxon>
        <taxon>Fungi</taxon>
        <taxon>Dikarya</taxon>
        <taxon>Ascomycota</taxon>
        <taxon>Pezizomycotina</taxon>
        <taxon>Dothideomycetes</taxon>
        <taxon>Pleosporomycetidae</taxon>
        <taxon>Pleosporales</taxon>
        <taxon>Pleosporineae</taxon>
        <taxon>Pleosporaceae</taxon>
        <taxon>Curvularia</taxon>
    </lineage>
</organism>
<dbReference type="Pfam" id="PF04082">
    <property type="entry name" value="Fungal_trans"/>
    <property type="match status" value="1"/>
</dbReference>
<evidence type="ECO:0000256" key="9">
    <source>
        <dbReference type="ARBA" id="ARBA00023242"/>
    </source>
</evidence>
<name>A0A9Q9DP17_CURCL</name>
<keyword evidence="8" id="KW-0804">Transcription</keyword>
<keyword evidence="4" id="KW-0862">Zinc</keyword>
<dbReference type="InterPro" id="IPR036188">
    <property type="entry name" value="FAD/NAD-bd_sf"/>
</dbReference>
<dbReference type="CDD" id="cd12148">
    <property type="entry name" value="fungal_TF_MHR"/>
    <property type="match status" value="1"/>
</dbReference>
<keyword evidence="9" id="KW-0539">Nucleus</keyword>
<keyword evidence="6" id="KW-0805">Transcription regulation</keyword>
<dbReference type="PRINTS" id="PR00420">
    <property type="entry name" value="RNGMNOXGNASE"/>
</dbReference>
<dbReference type="GO" id="GO:0001228">
    <property type="term" value="F:DNA-binding transcription activator activity, RNA polymerase II-specific"/>
    <property type="evidence" value="ECO:0007669"/>
    <property type="project" value="TreeGrafter"/>
</dbReference>
<dbReference type="Pfam" id="PF01494">
    <property type="entry name" value="FAD_binding_3"/>
    <property type="match status" value="1"/>
</dbReference>
<keyword evidence="2" id="KW-0479">Metal-binding</keyword>
<evidence type="ECO:0000256" key="4">
    <source>
        <dbReference type="ARBA" id="ARBA00022833"/>
    </source>
</evidence>
<dbReference type="GO" id="GO:0000978">
    <property type="term" value="F:RNA polymerase II cis-regulatory region sequence-specific DNA binding"/>
    <property type="evidence" value="ECO:0007669"/>
    <property type="project" value="TreeGrafter"/>
</dbReference>
<dbReference type="OrthoDB" id="16820at2759"/>
<evidence type="ECO:0000256" key="1">
    <source>
        <dbReference type="ARBA" id="ARBA00022630"/>
    </source>
</evidence>
<dbReference type="PANTHER" id="PTHR31944">
    <property type="entry name" value="HEME-RESPONSIVE ZINC FINGER TRANSCRIPTION FACTOR HAP1"/>
    <property type="match status" value="1"/>
</dbReference>
<keyword evidence="1" id="KW-0285">Flavoprotein</keyword>
<dbReference type="AlphaFoldDB" id="A0A9Q9DP17"/>
<evidence type="ECO:0000256" key="8">
    <source>
        <dbReference type="ARBA" id="ARBA00023163"/>
    </source>
</evidence>
<dbReference type="InterPro" id="IPR002938">
    <property type="entry name" value="FAD-bd"/>
</dbReference>
<evidence type="ECO:0000256" key="10">
    <source>
        <dbReference type="SAM" id="MobiDB-lite"/>
    </source>
</evidence>
<dbReference type="SUPFAM" id="SSF51905">
    <property type="entry name" value="FAD/NAD(P)-binding domain"/>
    <property type="match status" value="1"/>
</dbReference>
<evidence type="ECO:0000313" key="12">
    <source>
        <dbReference type="EMBL" id="USP74648.1"/>
    </source>
</evidence>
<sequence>MAITMERKPTTGISTLVVGGGIAGLTFAIEAYRQGHDVRIIEKRPKLENFAEVIILQTPVLHNLKKWPGMMERLNEHAILPSQIHVFKYDGTPLGNFPLGTPEVPSLAVNRLRFHTQLEEYATSLGLKIEYGTSAIEYSETHDSGAVLLSDGRRLTADVVVAADGVGSKSWKLVLGKYNEPVSSGCGIYRANFPSGPALENLIISKHFEGAGTRMELHFGPNAHAVVAKWEDRISWVLTHPDDGNAKEDWSWAASTNNALPYVDRWSSFLKEVIKATPGHTCIDWKLLWRDPQAKWTSPEGRVIQIGDSAHTFLPSSSSGGSMAMEDAFSLAACLQIAGKQDISLANQVHNRLRFERVSCAQKMGFKNRQNFHNPDWDVVDQKPETVGKFTGQWLLKHDPVQYAYDNFQACASHVLRGTPFKNSNFVPGHTFKEWTVAGLLEASKEEADSPTHAVQVRESLFVPSSSAIEATASQRPSSPPTTSQLEAPRSDSTKVLGPPTFNTSRTAATSKNLSTSSNARPIVPRLVEDQLAEDPFPIIITGDVINDPTKDPVLPTVTSVRRAVVAKTRYFGPSHWMSSSVMVKKHATPGHTEIHKLLANGKLLARHIKRSGTTTFGSSLGSQLPSKDIADKLVNAYLRTFERVYRILHVPSFQTDYDRFWDLGKKSDDVFIIKLQLTLAIGACFYDETFSLRSLAMQWIQEAQLWLAAPISEKSNMTISGLQILCLLHLARETTNVNADTVWISSGALLRTAMNMGLHRDPVHLPPMSNLQAELRRRLWSTILELTLQSSIASGGLPLFSMDDFDTEPPANLDDEQLMELEDGPPMPKPSEILTDTSFLIILRNILAVRLDIANFVNSFRKPPVYEETLRHNAELVAACRDLARAVHSYQKTNSCPSAFQVKLLELLTRPLFIALHMPFMEKALENPVYYFSRKTVVETSLKLYRSCCPAAVPPVGQLSNYPDQRDQDDYVRLCICGSGPFRNIMIQAQMMIAIETISQLEEDTGMGDSSPSMDLLHALRQMRSWTKQRLYSGETNIKSHMCVAALESNVNALLQGLGDEQMEQLMAEGILESLREGTDILESFVGWRLSDMNFDQPGEMDVEEMYDGSWAWDNLING</sequence>
<dbReference type="Gene3D" id="3.50.50.60">
    <property type="entry name" value="FAD/NAD(P)-binding domain"/>
    <property type="match status" value="1"/>
</dbReference>
<feature type="compositionally biased region" description="Polar residues" evidence="10">
    <location>
        <begin position="501"/>
        <end position="518"/>
    </location>
</feature>
<dbReference type="GO" id="GO:0016491">
    <property type="term" value="F:oxidoreductase activity"/>
    <property type="evidence" value="ECO:0007669"/>
    <property type="project" value="UniProtKB-KW"/>
</dbReference>
<dbReference type="GO" id="GO:0071949">
    <property type="term" value="F:FAD binding"/>
    <property type="evidence" value="ECO:0007669"/>
    <property type="project" value="InterPro"/>
</dbReference>
<dbReference type="Proteomes" id="UP001056012">
    <property type="component" value="Chromosome 2"/>
</dbReference>
<dbReference type="GO" id="GO:0008270">
    <property type="term" value="F:zinc ion binding"/>
    <property type="evidence" value="ECO:0007669"/>
    <property type="project" value="InterPro"/>
</dbReference>
<dbReference type="SUPFAM" id="SSF54373">
    <property type="entry name" value="FAD-linked reductases, C-terminal domain"/>
    <property type="match status" value="1"/>
</dbReference>
<dbReference type="InterPro" id="IPR007219">
    <property type="entry name" value="XnlR_reg_dom"/>
</dbReference>
<keyword evidence="7" id="KW-0238">DNA-binding</keyword>
<dbReference type="GO" id="GO:0006351">
    <property type="term" value="P:DNA-templated transcription"/>
    <property type="evidence" value="ECO:0007669"/>
    <property type="project" value="InterPro"/>
</dbReference>
<evidence type="ECO:0000256" key="6">
    <source>
        <dbReference type="ARBA" id="ARBA00023015"/>
    </source>
</evidence>
<feature type="domain" description="Xylanolytic transcriptional activator regulatory" evidence="11">
    <location>
        <begin position="743"/>
        <end position="817"/>
    </location>
</feature>
<keyword evidence="13" id="KW-1185">Reference proteome</keyword>
<dbReference type="InterPro" id="IPR051430">
    <property type="entry name" value="Fungal_TF_Env_Response"/>
</dbReference>
<feature type="region of interest" description="Disordered" evidence="10">
    <location>
        <begin position="468"/>
        <end position="518"/>
    </location>
</feature>
<evidence type="ECO:0000256" key="3">
    <source>
        <dbReference type="ARBA" id="ARBA00022827"/>
    </source>
</evidence>
<dbReference type="VEuPathDB" id="FungiDB:yc1106_01922"/>
<reference evidence="12" key="1">
    <citation type="submission" date="2021-12" db="EMBL/GenBank/DDBJ databases">
        <title>Curvularia clavata genome.</title>
        <authorList>
            <person name="Cao Y."/>
        </authorList>
    </citation>
    <scope>NUCLEOTIDE SEQUENCE</scope>
    <source>
        <strain evidence="12">Yc1106</strain>
    </source>
</reference>
<dbReference type="EMBL" id="CP089275">
    <property type="protein sequence ID" value="USP74648.1"/>
    <property type="molecule type" value="Genomic_DNA"/>
</dbReference>
<evidence type="ECO:0000259" key="11">
    <source>
        <dbReference type="SMART" id="SM00906"/>
    </source>
</evidence>